<evidence type="ECO:0000313" key="3">
    <source>
        <dbReference type="Proteomes" id="UP001211907"/>
    </source>
</evidence>
<gene>
    <name evidence="2" type="ORF">HK100_004396</name>
</gene>
<feature type="region of interest" description="Disordered" evidence="1">
    <location>
        <begin position="140"/>
        <end position="164"/>
    </location>
</feature>
<organism evidence="2 3">
    <name type="scientific">Physocladia obscura</name>
    <dbReference type="NCBI Taxonomy" id="109957"/>
    <lineage>
        <taxon>Eukaryota</taxon>
        <taxon>Fungi</taxon>
        <taxon>Fungi incertae sedis</taxon>
        <taxon>Chytridiomycota</taxon>
        <taxon>Chytridiomycota incertae sedis</taxon>
        <taxon>Chytridiomycetes</taxon>
        <taxon>Chytridiales</taxon>
        <taxon>Chytriomycetaceae</taxon>
        <taxon>Physocladia</taxon>
    </lineage>
</organism>
<protein>
    <submittedName>
        <fullName evidence="2">Uncharacterized protein</fullName>
    </submittedName>
</protein>
<accession>A0AAD5XDW0</accession>
<dbReference type="AlphaFoldDB" id="A0AAD5XDW0"/>
<keyword evidence="3" id="KW-1185">Reference proteome</keyword>
<feature type="region of interest" description="Disordered" evidence="1">
    <location>
        <begin position="88"/>
        <end position="107"/>
    </location>
</feature>
<evidence type="ECO:0000256" key="1">
    <source>
        <dbReference type="SAM" id="MobiDB-lite"/>
    </source>
</evidence>
<name>A0AAD5XDW0_9FUNG</name>
<evidence type="ECO:0000313" key="2">
    <source>
        <dbReference type="EMBL" id="KAJ3102271.1"/>
    </source>
</evidence>
<feature type="region of interest" description="Disordered" evidence="1">
    <location>
        <begin position="31"/>
        <end position="50"/>
    </location>
</feature>
<reference evidence="2" key="1">
    <citation type="submission" date="2020-05" db="EMBL/GenBank/DDBJ databases">
        <title>Phylogenomic resolution of chytrid fungi.</title>
        <authorList>
            <person name="Stajich J.E."/>
            <person name="Amses K."/>
            <person name="Simmons R."/>
            <person name="Seto K."/>
            <person name="Myers J."/>
            <person name="Bonds A."/>
            <person name="Quandt C.A."/>
            <person name="Barry K."/>
            <person name="Liu P."/>
            <person name="Grigoriev I."/>
            <person name="Longcore J.E."/>
            <person name="James T.Y."/>
        </authorList>
    </citation>
    <scope>NUCLEOTIDE SEQUENCE</scope>
    <source>
        <strain evidence="2">JEL0513</strain>
    </source>
</reference>
<comment type="caution">
    <text evidence="2">The sequence shown here is derived from an EMBL/GenBank/DDBJ whole genome shotgun (WGS) entry which is preliminary data.</text>
</comment>
<dbReference type="Proteomes" id="UP001211907">
    <property type="component" value="Unassembled WGS sequence"/>
</dbReference>
<sequence length="164" mass="17336">MVLASIIHLKAFSHHEHLPLHPRVPATFLALENGGKSSSGDGGGGGSGSNNLAAIPKTKIAVSMWDSINMVDILKDIVNAPGEVREVKKMRKERRERKATESRAASLHNMLDDDHNDVESEQERAGIISGAAAMGEGGVGSISNGGKKPANSEFVIGCEEDSLN</sequence>
<dbReference type="EMBL" id="JADGJH010002175">
    <property type="protein sequence ID" value="KAJ3102271.1"/>
    <property type="molecule type" value="Genomic_DNA"/>
</dbReference>
<proteinExistence type="predicted"/>